<dbReference type="Pfam" id="PF23559">
    <property type="entry name" value="WHD_DRP"/>
    <property type="match status" value="1"/>
</dbReference>
<comment type="caution">
    <text evidence="5">The sequence shown here is derived from an EMBL/GenBank/DDBJ whole genome shotgun (WGS) entry which is preliminary data.</text>
</comment>
<feature type="domain" description="NB-ARC" evidence="3">
    <location>
        <begin position="1"/>
        <end position="143"/>
    </location>
</feature>
<dbReference type="Gene3D" id="1.10.10.10">
    <property type="entry name" value="Winged helix-like DNA-binding domain superfamily/Winged helix DNA-binding domain"/>
    <property type="match status" value="1"/>
</dbReference>
<dbReference type="GO" id="GO:0006952">
    <property type="term" value="P:defense response"/>
    <property type="evidence" value="ECO:0007669"/>
    <property type="project" value="UniProtKB-KW"/>
</dbReference>
<dbReference type="PANTHER" id="PTHR36766">
    <property type="entry name" value="PLANT BROAD-SPECTRUM MILDEW RESISTANCE PROTEIN RPW8"/>
    <property type="match status" value="1"/>
</dbReference>
<evidence type="ECO:0008006" key="7">
    <source>
        <dbReference type="Google" id="ProtNLM"/>
    </source>
</evidence>
<dbReference type="SUPFAM" id="SSF52540">
    <property type="entry name" value="P-loop containing nucleoside triphosphate hydrolases"/>
    <property type="match status" value="1"/>
</dbReference>
<keyword evidence="1" id="KW-0677">Repeat</keyword>
<keyword evidence="6" id="KW-1185">Reference proteome</keyword>
<dbReference type="FunFam" id="1.10.10.10:FF:000322">
    <property type="entry name" value="Probable disease resistance protein At1g63360"/>
    <property type="match status" value="1"/>
</dbReference>
<evidence type="ECO:0000259" key="4">
    <source>
        <dbReference type="Pfam" id="PF23559"/>
    </source>
</evidence>
<dbReference type="Gene3D" id="1.10.8.430">
    <property type="entry name" value="Helical domain of apoptotic protease-activating factors"/>
    <property type="match status" value="1"/>
</dbReference>
<accession>A0AAD9X844</accession>
<dbReference type="Proteomes" id="UP001280121">
    <property type="component" value="Unassembled WGS sequence"/>
</dbReference>
<dbReference type="InterPro" id="IPR032675">
    <property type="entry name" value="LRR_dom_sf"/>
</dbReference>
<dbReference type="PANTHER" id="PTHR36766:SF45">
    <property type="entry name" value="NB-ARC DOMAIN-CONTAINING PROTEIN"/>
    <property type="match status" value="1"/>
</dbReference>
<name>A0AAD9X844_9ROSI</name>
<dbReference type="InterPro" id="IPR027417">
    <property type="entry name" value="P-loop_NTPase"/>
</dbReference>
<evidence type="ECO:0000313" key="5">
    <source>
        <dbReference type="EMBL" id="KAK2654736.1"/>
    </source>
</evidence>
<organism evidence="5 6">
    <name type="scientific">Dipteronia dyeriana</name>
    <dbReference type="NCBI Taxonomy" id="168575"/>
    <lineage>
        <taxon>Eukaryota</taxon>
        <taxon>Viridiplantae</taxon>
        <taxon>Streptophyta</taxon>
        <taxon>Embryophyta</taxon>
        <taxon>Tracheophyta</taxon>
        <taxon>Spermatophyta</taxon>
        <taxon>Magnoliopsida</taxon>
        <taxon>eudicotyledons</taxon>
        <taxon>Gunneridae</taxon>
        <taxon>Pentapetalae</taxon>
        <taxon>rosids</taxon>
        <taxon>malvids</taxon>
        <taxon>Sapindales</taxon>
        <taxon>Sapindaceae</taxon>
        <taxon>Hippocastanoideae</taxon>
        <taxon>Acereae</taxon>
        <taxon>Dipteronia</taxon>
    </lineage>
</organism>
<evidence type="ECO:0000313" key="6">
    <source>
        <dbReference type="Proteomes" id="UP001280121"/>
    </source>
</evidence>
<evidence type="ECO:0000256" key="1">
    <source>
        <dbReference type="ARBA" id="ARBA00022737"/>
    </source>
</evidence>
<evidence type="ECO:0000259" key="3">
    <source>
        <dbReference type="Pfam" id="PF00931"/>
    </source>
</evidence>
<dbReference type="Pfam" id="PF00931">
    <property type="entry name" value="NB-ARC"/>
    <property type="match status" value="1"/>
</dbReference>
<gene>
    <name evidence="5" type="ORF">Ddye_014592</name>
</gene>
<dbReference type="Gene3D" id="3.40.50.300">
    <property type="entry name" value="P-loop containing nucleotide triphosphate hydrolases"/>
    <property type="match status" value="1"/>
</dbReference>
<dbReference type="Gene3D" id="3.80.10.10">
    <property type="entry name" value="Ribonuclease Inhibitor"/>
    <property type="match status" value="1"/>
</dbReference>
<dbReference type="AlphaFoldDB" id="A0AAD9X844"/>
<sequence length="467" mass="54044">MGGMGKTTLAQLVYNDGEVKSNFDKRIWVCVSDPFDEVRIANAIIEGLTDSVSNFTELESLLKHIHESVSKTKFLLVLDDVWTEEYNKWEPLYNSLNNGHQGSKILVTTRKSTVAGMMESIDIIDMEELSKDGSWLLFKRLAFFDRPQQECEKLENIGREIVGKCKGLPLALKTVGSLLRFKKTREQWQRILDNEIWKLEELEKGLFPPLLLSYNDMPSMIKRCFSYCAVFPKDYEIRKDELVILWMAQGYLSLKQNQELEIVGEESFDRLALCSFFQDFKKDDDDNIITCKMHDIVHDFAQFLVKNECFTMGTSSDGESSCSYENARHLKMTLEDERASFPTNIGSIFKLRSLLVRWECKDCSSISNCLPNLFKQLTCLRALELHEVRWSFDYPITIKRITQIPSEIGKLIHLRYLCMISLEGLKELPESLCELYNLKNFESEFLFQTRKATSRDGEVNQSKASDK</sequence>
<feature type="domain" description="Disease resistance protein winged helix" evidence="4">
    <location>
        <begin position="230"/>
        <end position="301"/>
    </location>
</feature>
<dbReference type="InterPro" id="IPR036388">
    <property type="entry name" value="WH-like_DNA-bd_sf"/>
</dbReference>
<dbReference type="InterPro" id="IPR058922">
    <property type="entry name" value="WHD_DRP"/>
</dbReference>
<reference evidence="5" key="1">
    <citation type="journal article" date="2023" name="Plant J.">
        <title>Genome sequences and population genomics provide insights into the demographic history, inbreeding, and mutation load of two 'living fossil' tree species of Dipteronia.</title>
        <authorList>
            <person name="Feng Y."/>
            <person name="Comes H.P."/>
            <person name="Chen J."/>
            <person name="Zhu S."/>
            <person name="Lu R."/>
            <person name="Zhang X."/>
            <person name="Li P."/>
            <person name="Qiu J."/>
            <person name="Olsen K.M."/>
            <person name="Qiu Y."/>
        </authorList>
    </citation>
    <scope>NUCLEOTIDE SEQUENCE</scope>
    <source>
        <strain evidence="5">KIB01</strain>
    </source>
</reference>
<dbReference type="PRINTS" id="PR00364">
    <property type="entry name" value="DISEASERSIST"/>
</dbReference>
<keyword evidence="2" id="KW-0611">Plant defense</keyword>
<evidence type="ECO:0000256" key="2">
    <source>
        <dbReference type="ARBA" id="ARBA00022821"/>
    </source>
</evidence>
<proteinExistence type="predicted"/>
<dbReference type="InterPro" id="IPR042197">
    <property type="entry name" value="Apaf_helical"/>
</dbReference>
<dbReference type="GO" id="GO:0043531">
    <property type="term" value="F:ADP binding"/>
    <property type="evidence" value="ECO:0007669"/>
    <property type="project" value="InterPro"/>
</dbReference>
<dbReference type="SUPFAM" id="SSF52058">
    <property type="entry name" value="L domain-like"/>
    <property type="match status" value="1"/>
</dbReference>
<dbReference type="EMBL" id="JANJYI010000004">
    <property type="protein sequence ID" value="KAK2654736.1"/>
    <property type="molecule type" value="Genomic_DNA"/>
</dbReference>
<dbReference type="InterPro" id="IPR002182">
    <property type="entry name" value="NB-ARC"/>
</dbReference>
<protein>
    <recommendedName>
        <fullName evidence="7">NB-ARC domain-containing protein</fullName>
    </recommendedName>
</protein>